<dbReference type="EMBL" id="BAABGL010000002">
    <property type="protein sequence ID" value="GAA4384929.1"/>
    <property type="molecule type" value="Genomic_DNA"/>
</dbReference>
<feature type="compositionally biased region" description="Basic and acidic residues" evidence="1">
    <location>
        <begin position="14"/>
        <end position="41"/>
    </location>
</feature>
<reference evidence="3" key="1">
    <citation type="journal article" date="2019" name="Int. J. Syst. Evol. Microbiol.">
        <title>The Global Catalogue of Microorganisms (GCM) 10K type strain sequencing project: providing services to taxonomists for standard genome sequencing and annotation.</title>
        <authorList>
            <consortium name="The Broad Institute Genomics Platform"/>
            <consortium name="The Broad Institute Genome Sequencing Center for Infectious Disease"/>
            <person name="Wu L."/>
            <person name="Ma J."/>
        </authorList>
    </citation>
    <scope>NUCLEOTIDE SEQUENCE [LARGE SCALE GENOMIC DNA]</scope>
    <source>
        <strain evidence="3">JCM 17808</strain>
    </source>
</reference>
<organism evidence="2 3">
    <name type="scientific">Brevibacterium pityocampae</name>
    <dbReference type="NCBI Taxonomy" id="506594"/>
    <lineage>
        <taxon>Bacteria</taxon>
        <taxon>Bacillati</taxon>
        <taxon>Actinomycetota</taxon>
        <taxon>Actinomycetes</taxon>
        <taxon>Micrococcales</taxon>
        <taxon>Brevibacteriaceae</taxon>
        <taxon>Brevibacterium</taxon>
    </lineage>
</organism>
<dbReference type="Proteomes" id="UP001500642">
    <property type="component" value="Unassembled WGS sequence"/>
</dbReference>
<evidence type="ECO:0000313" key="2">
    <source>
        <dbReference type="EMBL" id="GAA4384929.1"/>
    </source>
</evidence>
<gene>
    <name evidence="2" type="ORF">GCM10023167_06220</name>
</gene>
<name>A0ABP8J4P7_9MICO</name>
<comment type="caution">
    <text evidence="2">The sequence shown here is derived from an EMBL/GenBank/DDBJ whole genome shotgun (WGS) entry which is preliminary data.</text>
</comment>
<evidence type="ECO:0000256" key="1">
    <source>
        <dbReference type="SAM" id="MobiDB-lite"/>
    </source>
</evidence>
<keyword evidence="3" id="KW-1185">Reference proteome</keyword>
<proteinExistence type="predicted"/>
<sequence>MPPEEQNGVEPSAADDRASAQRRARDARTRAAVEAYRRTLRNESSAGDGLDREPGGPGAVSAEEARLLAERPPHWQTKPR</sequence>
<accession>A0ABP8J4P7</accession>
<protein>
    <submittedName>
        <fullName evidence="2">Uncharacterized protein</fullName>
    </submittedName>
</protein>
<evidence type="ECO:0000313" key="3">
    <source>
        <dbReference type="Proteomes" id="UP001500642"/>
    </source>
</evidence>
<dbReference type="RefSeq" id="WP_345029728.1">
    <property type="nucleotide sequence ID" value="NZ_BAABGL010000002.1"/>
</dbReference>
<feature type="compositionally biased region" description="Basic and acidic residues" evidence="1">
    <location>
        <begin position="63"/>
        <end position="73"/>
    </location>
</feature>
<feature type="region of interest" description="Disordered" evidence="1">
    <location>
        <begin position="1"/>
        <end position="80"/>
    </location>
</feature>